<gene>
    <name evidence="5" type="ORF">ACHAWO_009202</name>
</gene>
<proteinExistence type="predicted"/>
<evidence type="ECO:0000259" key="4">
    <source>
        <dbReference type="Pfam" id="PF09834"/>
    </source>
</evidence>
<feature type="signal peptide" evidence="3">
    <location>
        <begin position="1"/>
        <end position="34"/>
    </location>
</feature>
<feature type="region of interest" description="Disordered" evidence="2">
    <location>
        <begin position="45"/>
        <end position="69"/>
    </location>
</feature>
<sequence>MCGMIIFRSGFCHQTPPIVMSALPFLQLVLLALAVQSFQPTLISQTRPPRRYPKPPIPPSSLSSTADSNTNSAMLRQIDQKIQRYERKQQKYLSRLQTAKAELEKYQQTRQQYLNGTALGSTSNSSFSETTARSLVKSMMWRLIAGSVTFFTSLRFSKSFSTALSIVGSDFFSKAATMFIGERIMNTSQAGRKSGADDVGRSLAKALLWRVFAICNTLTMSFLIAKDLSMASKIAGSDAVFKTGLMFVYERAWAKVEWGKEYIIEFSI</sequence>
<keyword evidence="6" id="KW-1185">Reference proteome</keyword>
<accession>A0ABD3QVR7</accession>
<feature type="coiled-coil region" evidence="1">
    <location>
        <begin position="75"/>
        <end position="116"/>
    </location>
</feature>
<keyword evidence="1" id="KW-0175">Coiled coil</keyword>
<feature type="domain" description="DUF2061" evidence="4">
    <location>
        <begin position="135"/>
        <end position="184"/>
    </location>
</feature>
<reference evidence="5 6" key="1">
    <citation type="submission" date="2024-10" db="EMBL/GenBank/DDBJ databases">
        <title>Updated reference genomes for cyclostephanoid diatoms.</title>
        <authorList>
            <person name="Roberts W.R."/>
            <person name="Alverson A.J."/>
        </authorList>
    </citation>
    <scope>NUCLEOTIDE SEQUENCE [LARGE SCALE GENOMIC DNA]</scope>
    <source>
        <strain evidence="5 6">AJA010-31</strain>
    </source>
</reference>
<evidence type="ECO:0000256" key="2">
    <source>
        <dbReference type="SAM" id="MobiDB-lite"/>
    </source>
</evidence>
<dbReference type="Proteomes" id="UP001530400">
    <property type="component" value="Unassembled WGS sequence"/>
</dbReference>
<protein>
    <recommendedName>
        <fullName evidence="4">DUF2061 domain-containing protein</fullName>
    </recommendedName>
</protein>
<name>A0ABD3QVR7_9STRA</name>
<feature type="chain" id="PRO_5044777103" description="DUF2061 domain-containing protein" evidence="3">
    <location>
        <begin position="35"/>
        <end position="268"/>
    </location>
</feature>
<dbReference type="EMBL" id="JALLPJ020000062">
    <property type="protein sequence ID" value="KAL3803796.1"/>
    <property type="molecule type" value="Genomic_DNA"/>
</dbReference>
<comment type="caution">
    <text evidence="5">The sequence shown here is derived from an EMBL/GenBank/DDBJ whole genome shotgun (WGS) entry which is preliminary data.</text>
</comment>
<dbReference type="InterPro" id="IPR018638">
    <property type="entry name" value="DUF2061_membrane"/>
</dbReference>
<evidence type="ECO:0000256" key="1">
    <source>
        <dbReference type="SAM" id="Coils"/>
    </source>
</evidence>
<feature type="domain" description="DUF2061" evidence="4">
    <location>
        <begin position="203"/>
        <end position="254"/>
    </location>
</feature>
<keyword evidence="3" id="KW-0732">Signal</keyword>
<evidence type="ECO:0000313" key="5">
    <source>
        <dbReference type="EMBL" id="KAL3803796.1"/>
    </source>
</evidence>
<evidence type="ECO:0000256" key="3">
    <source>
        <dbReference type="SAM" id="SignalP"/>
    </source>
</evidence>
<evidence type="ECO:0000313" key="6">
    <source>
        <dbReference type="Proteomes" id="UP001530400"/>
    </source>
</evidence>
<organism evidence="5 6">
    <name type="scientific">Cyclotella atomus</name>
    <dbReference type="NCBI Taxonomy" id="382360"/>
    <lineage>
        <taxon>Eukaryota</taxon>
        <taxon>Sar</taxon>
        <taxon>Stramenopiles</taxon>
        <taxon>Ochrophyta</taxon>
        <taxon>Bacillariophyta</taxon>
        <taxon>Coscinodiscophyceae</taxon>
        <taxon>Thalassiosirophycidae</taxon>
        <taxon>Stephanodiscales</taxon>
        <taxon>Stephanodiscaceae</taxon>
        <taxon>Cyclotella</taxon>
    </lineage>
</organism>
<dbReference type="AlphaFoldDB" id="A0ABD3QVR7"/>
<dbReference type="Pfam" id="PF09834">
    <property type="entry name" value="DUF2061"/>
    <property type="match status" value="2"/>
</dbReference>